<proteinExistence type="predicted"/>
<keyword evidence="3" id="KW-0804">Transcription</keyword>
<keyword evidence="7" id="KW-1185">Reference proteome</keyword>
<dbReference type="SUPFAM" id="SSF101941">
    <property type="entry name" value="NAC domain"/>
    <property type="match status" value="1"/>
</dbReference>
<dbReference type="PROSITE" id="PS51005">
    <property type="entry name" value="NAC"/>
    <property type="match status" value="1"/>
</dbReference>
<evidence type="ECO:0000256" key="1">
    <source>
        <dbReference type="ARBA" id="ARBA00023015"/>
    </source>
</evidence>
<dbReference type="Gene3D" id="2.170.150.80">
    <property type="entry name" value="NAC domain"/>
    <property type="match status" value="1"/>
</dbReference>
<organism evidence="6 7">
    <name type="scientific">Protea cynaroides</name>
    <dbReference type="NCBI Taxonomy" id="273540"/>
    <lineage>
        <taxon>Eukaryota</taxon>
        <taxon>Viridiplantae</taxon>
        <taxon>Streptophyta</taxon>
        <taxon>Embryophyta</taxon>
        <taxon>Tracheophyta</taxon>
        <taxon>Spermatophyta</taxon>
        <taxon>Magnoliopsida</taxon>
        <taxon>Proteales</taxon>
        <taxon>Proteaceae</taxon>
        <taxon>Protea</taxon>
    </lineage>
</organism>
<dbReference type="Pfam" id="PF02365">
    <property type="entry name" value="NAM"/>
    <property type="match status" value="1"/>
</dbReference>
<protein>
    <recommendedName>
        <fullName evidence="5">NAC domain-containing protein</fullName>
    </recommendedName>
</protein>
<dbReference type="AlphaFoldDB" id="A0A9Q0GMB2"/>
<dbReference type="PANTHER" id="PTHR31719">
    <property type="entry name" value="NAC TRANSCRIPTION FACTOR 56"/>
    <property type="match status" value="1"/>
</dbReference>
<dbReference type="InterPro" id="IPR036093">
    <property type="entry name" value="NAC_dom_sf"/>
</dbReference>
<dbReference type="OrthoDB" id="1848784at2759"/>
<keyword evidence="1" id="KW-0805">Transcription regulation</keyword>
<dbReference type="PANTHER" id="PTHR31719:SF179">
    <property type="entry name" value="OS08G0148400 PROTEIN"/>
    <property type="match status" value="1"/>
</dbReference>
<keyword evidence="4" id="KW-0539">Nucleus</keyword>
<evidence type="ECO:0000313" key="7">
    <source>
        <dbReference type="Proteomes" id="UP001141806"/>
    </source>
</evidence>
<dbReference type="InterPro" id="IPR003441">
    <property type="entry name" value="NAC-dom"/>
</dbReference>
<dbReference type="GO" id="GO:0003677">
    <property type="term" value="F:DNA binding"/>
    <property type="evidence" value="ECO:0007669"/>
    <property type="project" value="UniProtKB-KW"/>
</dbReference>
<evidence type="ECO:0000256" key="3">
    <source>
        <dbReference type="ARBA" id="ARBA00023163"/>
    </source>
</evidence>
<reference evidence="6" key="1">
    <citation type="journal article" date="2023" name="Plant J.">
        <title>The genome of the king protea, Protea cynaroides.</title>
        <authorList>
            <person name="Chang J."/>
            <person name="Duong T.A."/>
            <person name="Schoeman C."/>
            <person name="Ma X."/>
            <person name="Roodt D."/>
            <person name="Barker N."/>
            <person name="Li Z."/>
            <person name="Van de Peer Y."/>
            <person name="Mizrachi E."/>
        </authorList>
    </citation>
    <scope>NUCLEOTIDE SEQUENCE</scope>
    <source>
        <tissue evidence="6">Young leaves</tissue>
    </source>
</reference>
<evidence type="ECO:0000256" key="2">
    <source>
        <dbReference type="ARBA" id="ARBA00023125"/>
    </source>
</evidence>
<gene>
    <name evidence="6" type="ORF">NE237_027314</name>
</gene>
<evidence type="ECO:0000259" key="5">
    <source>
        <dbReference type="PROSITE" id="PS51005"/>
    </source>
</evidence>
<sequence length="224" mass="26191">MNSPAIFEVVDDDDPDSAYFNSFPVGVRFRPHDDELIVNYLQKKVMKQQLPKNRIREIELYNHDPDYLANRYSSCSEKEWYYFTQRNRRYQNGKRPNRGVGNGYWKATGGDVKIKSNGKLVGYKKTLVFYYGNPSQGDKTNWIMQEYRVKEDSTTPQTASRSPDDMKLGDWVLCKIYEHKSKSTEEEVHQTDTHGEDSMMKMMEGIDLSCFDGIFISLDELEEN</sequence>
<accession>A0A9Q0GMB2</accession>
<dbReference type="EMBL" id="JAMYWD010000012">
    <property type="protein sequence ID" value="KAJ4950482.1"/>
    <property type="molecule type" value="Genomic_DNA"/>
</dbReference>
<evidence type="ECO:0000256" key="4">
    <source>
        <dbReference type="ARBA" id="ARBA00023242"/>
    </source>
</evidence>
<dbReference type="GO" id="GO:0006355">
    <property type="term" value="P:regulation of DNA-templated transcription"/>
    <property type="evidence" value="ECO:0007669"/>
    <property type="project" value="InterPro"/>
</dbReference>
<comment type="caution">
    <text evidence="6">The sequence shown here is derived from an EMBL/GenBank/DDBJ whole genome shotgun (WGS) entry which is preliminary data.</text>
</comment>
<feature type="domain" description="NAC" evidence="5">
    <location>
        <begin position="23"/>
        <end position="179"/>
    </location>
</feature>
<name>A0A9Q0GMB2_9MAGN</name>
<keyword evidence="2" id="KW-0238">DNA-binding</keyword>
<dbReference type="Proteomes" id="UP001141806">
    <property type="component" value="Unassembled WGS sequence"/>
</dbReference>
<evidence type="ECO:0000313" key="6">
    <source>
        <dbReference type="EMBL" id="KAJ4950482.1"/>
    </source>
</evidence>